<dbReference type="InterPro" id="IPR036488">
    <property type="entry name" value="DUF1883-like_sf"/>
</dbReference>
<sequence length="145" mass="16167">MRRLLLTVLVWFVAGTPAWGDQKSIEMNAEIPAHEWNSTRLLNVNQGSTLEFEFASDGDIKVLLLDKDGFNNFPDVSQPLFRSDSSDRIKFSVVVPKQGDYFLVVDNTEGDLKAHYIARIKASTNTMAHIDPQPGASHPLILAAR</sequence>
<evidence type="ECO:0008006" key="3">
    <source>
        <dbReference type="Google" id="ProtNLM"/>
    </source>
</evidence>
<dbReference type="Gene3D" id="4.10.1210.10">
    <property type="entry name" value="Atu1913-like"/>
    <property type="match status" value="1"/>
</dbReference>
<proteinExistence type="predicted"/>
<gene>
    <name evidence="1" type="ORF">NSPWAT_2274</name>
</gene>
<dbReference type="RefSeq" id="WP_282011980.1">
    <property type="nucleotide sequence ID" value="NZ_OX336137.1"/>
</dbReference>
<name>A0ABM9HG01_9BACT</name>
<evidence type="ECO:0000313" key="1">
    <source>
        <dbReference type="EMBL" id="CAI2719130.1"/>
    </source>
</evidence>
<dbReference type="Proteomes" id="UP001157733">
    <property type="component" value="Chromosome"/>
</dbReference>
<protein>
    <recommendedName>
        <fullName evidence="3">Peptidase C-terminal archaeal/bacterial domain-containing protein</fullName>
    </recommendedName>
</protein>
<accession>A0ABM9HG01</accession>
<organism evidence="1 2">
    <name type="scientific">Nitrospina watsonii</name>
    <dbReference type="NCBI Taxonomy" id="1323948"/>
    <lineage>
        <taxon>Bacteria</taxon>
        <taxon>Pseudomonadati</taxon>
        <taxon>Nitrospinota/Tectimicrobiota group</taxon>
        <taxon>Nitrospinota</taxon>
        <taxon>Nitrospinia</taxon>
        <taxon>Nitrospinales</taxon>
        <taxon>Nitrospinaceae</taxon>
        <taxon>Nitrospina</taxon>
    </lineage>
</organism>
<dbReference type="EMBL" id="OX336137">
    <property type="protein sequence ID" value="CAI2719130.1"/>
    <property type="molecule type" value="Genomic_DNA"/>
</dbReference>
<keyword evidence="2" id="KW-1185">Reference proteome</keyword>
<evidence type="ECO:0000313" key="2">
    <source>
        <dbReference type="Proteomes" id="UP001157733"/>
    </source>
</evidence>
<reference evidence="1 2" key="1">
    <citation type="submission" date="2022-09" db="EMBL/GenBank/DDBJ databases">
        <authorList>
            <person name="Kop L."/>
        </authorList>
    </citation>
    <scope>NUCLEOTIDE SEQUENCE [LARGE SCALE GENOMIC DNA]</scope>
    <source>
        <strain evidence="1 2">347</strain>
    </source>
</reference>